<organism evidence="1 2">
    <name type="scientific">Pistacia integerrima</name>
    <dbReference type="NCBI Taxonomy" id="434235"/>
    <lineage>
        <taxon>Eukaryota</taxon>
        <taxon>Viridiplantae</taxon>
        <taxon>Streptophyta</taxon>
        <taxon>Embryophyta</taxon>
        <taxon>Tracheophyta</taxon>
        <taxon>Spermatophyta</taxon>
        <taxon>Magnoliopsida</taxon>
        <taxon>eudicotyledons</taxon>
        <taxon>Gunneridae</taxon>
        <taxon>Pentapetalae</taxon>
        <taxon>rosids</taxon>
        <taxon>malvids</taxon>
        <taxon>Sapindales</taxon>
        <taxon>Anacardiaceae</taxon>
        <taxon>Pistacia</taxon>
    </lineage>
</organism>
<keyword evidence="2" id="KW-1185">Reference proteome</keyword>
<name>A0ACC0X8Z9_9ROSI</name>
<comment type="caution">
    <text evidence="1">The sequence shown here is derived from an EMBL/GenBank/DDBJ whole genome shotgun (WGS) entry which is preliminary data.</text>
</comment>
<reference evidence="2" key="1">
    <citation type="journal article" date="2023" name="G3 (Bethesda)">
        <title>Genome assembly and association tests identify interacting loci associated with vigor, precocity, and sex in interspecific pistachio rootstocks.</title>
        <authorList>
            <person name="Palmer W."/>
            <person name="Jacygrad E."/>
            <person name="Sagayaradj S."/>
            <person name="Cavanaugh K."/>
            <person name="Han R."/>
            <person name="Bertier L."/>
            <person name="Beede B."/>
            <person name="Kafkas S."/>
            <person name="Golino D."/>
            <person name="Preece J."/>
            <person name="Michelmore R."/>
        </authorList>
    </citation>
    <scope>NUCLEOTIDE SEQUENCE [LARGE SCALE GENOMIC DNA]</scope>
</reference>
<evidence type="ECO:0000313" key="2">
    <source>
        <dbReference type="Proteomes" id="UP001163603"/>
    </source>
</evidence>
<proteinExistence type="predicted"/>
<dbReference type="EMBL" id="CM047749">
    <property type="protein sequence ID" value="KAJ0011126.1"/>
    <property type="molecule type" value="Genomic_DNA"/>
</dbReference>
<dbReference type="Proteomes" id="UP001163603">
    <property type="component" value="Chromosome 14"/>
</dbReference>
<gene>
    <name evidence="1" type="ORF">Pint_34407</name>
</gene>
<protein>
    <submittedName>
        <fullName evidence="1">Uncharacterized protein</fullName>
    </submittedName>
</protein>
<accession>A0ACC0X8Z9</accession>
<evidence type="ECO:0000313" key="1">
    <source>
        <dbReference type="EMBL" id="KAJ0011126.1"/>
    </source>
</evidence>
<sequence length="231" mass="26171">MEDGCRSELTRSNSESSDITVESSYQYPNETVQGQSAEWTNEKHNAYLRHLEASFVQQLHELHCSSGFQGYRSQEETRGPYTSQTLSAHTRFSPHQLMVLQDGCWQKNKLTEEESLFESTADSHGTLESPGIRRFTTVGKFQTATSFDPRDHSVLCDEGFYLREDMTFSAESAGCSGQHQDYHLCHQNSVGSTTEDKPRNMARRSQTTAFDDPKSDQVLPRSGTQYFLRGS</sequence>